<proteinExistence type="predicted"/>
<evidence type="ECO:0000256" key="1">
    <source>
        <dbReference type="SAM" id="MobiDB-lite"/>
    </source>
</evidence>
<dbReference type="RefSeq" id="WP_085511522.1">
    <property type="nucleotide sequence ID" value="NZ_FXAP01000002.1"/>
</dbReference>
<organism evidence="2 3">
    <name type="scientific">Plantibacter flavus</name>
    <dbReference type="NCBI Taxonomy" id="150123"/>
    <lineage>
        <taxon>Bacteria</taxon>
        <taxon>Bacillati</taxon>
        <taxon>Actinomycetota</taxon>
        <taxon>Actinomycetes</taxon>
        <taxon>Micrococcales</taxon>
        <taxon>Microbacteriaceae</taxon>
        <taxon>Plantibacter</taxon>
    </lineage>
</organism>
<name>A0A3N2C8G8_9MICO</name>
<evidence type="ECO:0000313" key="3">
    <source>
        <dbReference type="Proteomes" id="UP000266915"/>
    </source>
</evidence>
<dbReference type="Proteomes" id="UP000266915">
    <property type="component" value="Unassembled WGS sequence"/>
</dbReference>
<dbReference type="AlphaFoldDB" id="A0A3N2C8G8"/>
<sequence>MPSPAGTSGNTIGALPTGIATGLIRTVTGGSPDRASEADVFQTARSAADTSSHPHDALRSWDVVRSTFRPGEALTFDERYRYAQLPLIDADHPLALAASPDGVYRDGRYAEARLAVVVPVPVERLFVDPIFLSYEADLASAPFAPKLARGIELRRAHRLHATLSSIDADSGFLDGLRTSVGAFTPFRVRLAGPVIGGFNRGRCYLPAIADAFAPIQRAVGGRPAPLIGVGLHHFRDELDAAETAALAAFLERWRDVTLFEWTVTELAITSTNDDLVLSGRTLARIPLDAAD</sequence>
<feature type="region of interest" description="Disordered" evidence="1">
    <location>
        <begin position="26"/>
        <end position="54"/>
    </location>
</feature>
<keyword evidence="3" id="KW-1185">Reference proteome</keyword>
<dbReference type="EMBL" id="RKHL01000001">
    <property type="protein sequence ID" value="ROR83750.1"/>
    <property type="molecule type" value="Genomic_DNA"/>
</dbReference>
<comment type="caution">
    <text evidence="2">The sequence shown here is derived from an EMBL/GenBank/DDBJ whole genome shotgun (WGS) entry which is preliminary data.</text>
</comment>
<evidence type="ECO:0000313" key="2">
    <source>
        <dbReference type="EMBL" id="ROR83750.1"/>
    </source>
</evidence>
<gene>
    <name evidence="2" type="ORF">EDD42_3867</name>
</gene>
<accession>A0A3N2C8G8</accession>
<protein>
    <submittedName>
        <fullName evidence="2">Uncharacterized protein</fullName>
    </submittedName>
</protein>
<reference evidence="2 3" key="1">
    <citation type="submission" date="2018-11" db="EMBL/GenBank/DDBJ databases">
        <title>Sequencing the genomes of 1000 actinobacteria strains.</title>
        <authorList>
            <person name="Klenk H.-P."/>
        </authorList>
    </citation>
    <scope>NUCLEOTIDE SEQUENCE [LARGE SCALE GENOMIC DNA]</scope>
    <source>
        <strain evidence="2 3">DSM 14012</strain>
    </source>
</reference>